<evidence type="ECO:0000313" key="2">
    <source>
        <dbReference type="Proteomes" id="UP000541444"/>
    </source>
</evidence>
<dbReference type="Proteomes" id="UP000541444">
    <property type="component" value="Unassembled WGS sequence"/>
</dbReference>
<sequence length="53" mass="5965">GGEEAAEKKKKRTCIGCGIFGNHDKRTYPLLKMKVPETSNYNFDTMHNPLHSA</sequence>
<keyword evidence="2" id="KW-1185">Reference proteome</keyword>
<name>A0A7J7MLM7_9MAGN</name>
<reference evidence="1 2" key="1">
    <citation type="journal article" date="2020" name="IScience">
        <title>Genome Sequencing of the Endangered Kingdonia uniflora (Circaeasteraceae, Ranunculales) Reveals Potential Mechanisms of Evolutionary Specialization.</title>
        <authorList>
            <person name="Sun Y."/>
            <person name="Deng T."/>
            <person name="Zhang A."/>
            <person name="Moore M.J."/>
            <person name="Landis J.B."/>
            <person name="Lin N."/>
            <person name="Zhang H."/>
            <person name="Zhang X."/>
            <person name="Huang J."/>
            <person name="Zhang X."/>
            <person name="Sun H."/>
            <person name="Wang H."/>
        </authorList>
    </citation>
    <scope>NUCLEOTIDE SEQUENCE [LARGE SCALE GENOMIC DNA]</scope>
    <source>
        <strain evidence="1">TB1705</strain>
        <tissue evidence="1">Leaf</tissue>
    </source>
</reference>
<dbReference type="AlphaFoldDB" id="A0A7J7MLM7"/>
<proteinExistence type="predicted"/>
<organism evidence="1 2">
    <name type="scientific">Kingdonia uniflora</name>
    <dbReference type="NCBI Taxonomy" id="39325"/>
    <lineage>
        <taxon>Eukaryota</taxon>
        <taxon>Viridiplantae</taxon>
        <taxon>Streptophyta</taxon>
        <taxon>Embryophyta</taxon>
        <taxon>Tracheophyta</taxon>
        <taxon>Spermatophyta</taxon>
        <taxon>Magnoliopsida</taxon>
        <taxon>Ranunculales</taxon>
        <taxon>Circaeasteraceae</taxon>
        <taxon>Kingdonia</taxon>
    </lineage>
</organism>
<comment type="caution">
    <text evidence="1">The sequence shown here is derived from an EMBL/GenBank/DDBJ whole genome shotgun (WGS) entry which is preliminary data.</text>
</comment>
<gene>
    <name evidence="1" type="ORF">GIB67_039140</name>
</gene>
<protein>
    <submittedName>
        <fullName evidence="1">Uncharacterized protein</fullName>
    </submittedName>
</protein>
<accession>A0A7J7MLM7</accession>
<evidence type="ECO:0000313" key="1">
    <source>
        <dbReference type="EMBL" id="KAF6155809.1"/>
    </source>
</evidence>
<feature type="non-terminal residue" evidence="1">
    <location>
        <position position="1"/>
    </location>
</feature>
<dbReference type="EMBL" id="JACGCM010001398">
    <property type="protein sequence ID" value="KAF6155809.1"/>
    <property type="molecule type" value="Genomic_DNA"/>
</dbReference>